<keyword evidence="7" id="KW-0186">Copper</keyword>
<dbReference type="EMBL" id="JAACJM010000006">
    <property type="protein sequence ID" value="KAF5372097.1"/>
    <property type="molecule type" value="Genomic_DNA"/>
</dbReference>
<evidence type="ECO:0000256" key="8">
    <source>
        <dbReference type="ARBA" id="ARBA00023033"/>
    </source>
</evidence>
<evidence type="ECO:0000256" key="2">
    <source>
        <dbReference type="ARBA" id="ARBA00004613"/>
    </source>
</evidence>
<reference evidence="13 14" key="1">
    <citation type="journal article" date="2020" name="ISME J.">
        <title>Uncovering the hidden diversity of litter-decomposition mechanisms in mushroom-forming fungi.</title>
        <authorList>
            <person name="Floudas D."/>
            <person name="Bentzer J."/>
            <person name="Ahren D."/>
            <person name="Johansson T."/>
            <person name="Persson P."/>
            <person name="Tunlid A."/>
        </authorList>
    </citation>
    <scope>NUCLEOTIDE SEQUENCE [LARGE SCALE GENOMIC DNA]</scope>
    <source>
        <strain evidence="13 14">CBS 291.85</strain>
    </source>
</reference>
<feature type="signal peptide" evidence="12">
    <location>
        <begin position="1"/>
        <end position="18"/>
    </location>
</feature>
<dbReference type="GO" id="GO:0004497">
    <property type="term" value="F:monooxygenase activity"/>
    <property type="evidence" value="ECO:0007669"/>
    <property type="project" value="UniProtKB-KW"/>
</dbReference>
<protein>
    <submittedName>
        <fullName evidence="13">Uncharacterized protein</fullName>
    </submittedName>
</protein>
<evidence type="ECO:0000313" key="13">
    <source>
        <dbReference type="EMBL" id="KAF5372097.1"/>
    </source>
</evidence>
<keyword evidence="10" id="KW-0325">Glycoprotein</keyword>
<evidence type="ECO:0000256" key="7">
    <source>
        <dbReference type="ARBA" id="ARBA00023008"/>
    </source>
</evidence>
<comment type="subcellular location">
    <subcellularLocation>
        <location evidence="2">Secreted</location>
    </subcellularLocation>
</comment>
<evidence type="ECO:0000256" key="4">
    <source>
        <dbReference type="ARBA" id="ARBA00022723"/>
    </source>
</evidence>
<keyword evidence="3" id="KW-0964">Secreted</keyword>
<organism evidence="13 14">
    <name type="scientific">Tetrapyrgos nigripes</name>
    <dbReference type="NCBI Taxonomy" id="182062"/>
    <lineage>
        <taxon>Eukaryota</taxon>
        <taxon>Fungi</taxon>
        <taxon>Dikarya</taxon>
        <taxon>Basidiomycota</taxon>
        <taxon>Agaricomycotina</taxon>
        <taxon>Agaricomycetes</taxon>
        <taxon>Agaricomycetidae</taxon>
        <taxon>Agaricales</taxon>
        <taxon>Marasmiineae</taxon>
        <taxon>Marasmiaceae</taxon>
        <taxon>Tetrapyrgos</taxon>
    </lineage>
</organism>
<gene>
    <name evidence="13" type="ORF">D9758_005038</name>
</gene>
<evidence type="ECO:0000313" key="14">
    <source>
        <dbReference type="Proteomes" id="UP000559256"/>
    </source>
</evidence>
<dbReference type="OrthoDB" id="2019572at2759"/>
<evidence type="ECO:0000256" key="6">
    <source>
        <dbReference type="ARBA" id="ARBA00023002"/>
    </source>
</evidence>
<accession>A0A8H5LWG3</accession>
<dbReference type="GO" id="GO:0046872">
    <property type="term" value="F:metal ion binding"/>
    <property type="evidence" value="ECO:0007669"/>
    <property type="project" value="UniProtKB-KW"/>
</dbReference>
<keyword evidence="6" id="KW-0560">Oxidoreductase</keyword>
<keyword evidence="4" id="KW-0479">Metal-binding</keyword>
<dbReference type="InterPro" id="IPR054497">
    <property type="entry name" value="LPMO_AA14"/>
</dbReference>
<proteinExistence type="inferred from homology"/>
<comment type="cofactor">
    <cofactor evidence="1">
        <name>Cu(2+)</name>
        <dbReference type="ChEBI" id="CHEBI:29036"/>
    </cofactor>
</comment>
<comment type="caution">
    <text evidence="13">The sequence shown here is derived from an EMBL/GenBank/DDBJ whole genome shotgun (WGS) entry which is preliminary data.</text>
</comment>
<dbReference type="GO" id="GO:0005576">
    <property type="term" value="C:extracellular region"/>
    <property type="evidence" value="ECO:0007669"/>
    <property type="project" value="UniProtKB-SubCell"/>
</dbReference>
<evidence type="ECO:0000256" key="11">
    <source>
        <dbReference type="ARBA" id="ARBA00046340"/>
    </source>
</evidence>
<keyword evidence="8" id="KW-0503">Monooxygenase</keyword>
<dbReference type="Pfam" id="PF22810">
    <property type="entry name" value="LPMO_AA14"/>
    <property type="match status" value="1"/>
</dbReference>
<comment type="similarity">
    <text evidence="11">Belongs to the polysaccharide monooxygenase AA14 family.</text>
</comment>
<keyword evidence="9" id="KW-1015">Disulfide bond</keyword>
<sequence>MKAHYYPLVCILLPLINAHVVAWHRGMYCLNGTTPGQDDQNNNLPVNPLYQLKKEDWWMHHVNKCDEFPPAPNDLLELPANGEFTVEIAVNRAFTTLSYDGRFAGTYTGPLKNGSMAADGQLGVTESGEQPQCITDPNIHTENKTMAAGSAFAISYQSDIKDVTPENLVVFSVAYHTPWRRLTTYQVPNLPICPPDGCICAWGWVPNGCGEPNMYMFPYRCVVTGIPGPAPLSIAQPATWCEGQPEQCVQGAKQMIFWHQLEGTMSRSMETI</sequence>
<name>A0A8H5LWG3_9AGAR</name>
<keyword evidence="14" id="KW-1185">Reference proteome</keyword>
<evidence type="ECO:0000256" key="3">
    <source>
        <dbReference type="ARBA" id="ARBA00022525"/>
    </source>
</evidence>
<evidence type="ECO:0000256" key="9">
    <source>
        <dbReference type="ARBA" id="ARBA00023157"/>
    </source>
</evidence>
<evidence type="ECO:0000256" key="12">
    <source>
        <dbReference type="SAM" id="SignalP"/>
    </source>
</evidence>
<feature type="chain" id="PRO_5034995694" evidence="12">
    <location>
        <begin position="19"/>
        <end position="272"/>
    </location>
</feature>
<keyword evidence="5 12" id="KW-0732">Signal</keyword>
<evidence type="ECO:0000256" key="5">
    <source>
        <dbReference type="ARBA" id="ARBA00022729"/>
    </source>
</evidence>
<evidence type="ECO:0000256" key="10">
    <source>
        <dbReference type="ARBA" id="ARBA00023180"/>
    </source>
</evidence>
<evidence type="ECO:0000256" key="1">
    <source>
        <dbReference type="ARBA" id="ARBA00001973"/>
    </source>
</evidence>
<dbReference type="AlphaFoldDB" id="A0A8H5LWG3"/>
<dbReference type="Proteomes" id="UP000559256">
    <property type="component" value="Unassembled WGS sequence"/>
</dbReference>